<evidence type="ECO:0000313" key="2">
    <source>
        <dbReference type="Proteomes" id="UP000663846"/>
    </source>
</evidence>
<comment type="caution">
    <text evidence="1">The sequence shown here is derived from an EMBL/GenBank/DDBJ whole genome shotgun (WGS) entry which is preliminary data.</text>
</comment>
<proteinExistence type="predicted"/>
<dbReference type="Proteomes" id="UP000663846">
    <property type="component" value="Unassembled WGS sequence"/>
</dbReference>
<dbReference type="AlphaFoldDB" id="A0A8H2XTM4"/>
<accession>A0A8H2XTM4</accession>
<evidence type="ECO:0000313" key="1">
    <source>
        <dbReference type="EMBL" id="CAE6432661.1"/>
    </source>
</evidence>
<protein>
    <submittedName>
        <fullName evidence="1">Uncharacterized protein</fullName>
    </submittedName>
</protein>
<gene>
    <name evidence="1" type="ORF">RDB_LOCUS112295</name>
</gene>
<name>A0A8H2XTM4_9AGAM</name>
<dbReference type="OrthoDB" id="1637350at2759"/>
<reference evidence="1" key="1">
    <citation type="submission" date="2021-01" db="EMBL/GenBank/DDBJ databases">
        <authorList>
            <person name="Kaushik A."/>
        </authorList>
    </citation>
    <scope>NUCLEOTIDE SEQUENCE</scope>
    <source>
        <strain evidence="1">AG1-1C</strain>
    </source>
</reference>
<sequence>MKGSLNVRKGSGKASCRRKLDAALPILLQAVELDNAGSLEAVTAYREVVRLFDDAIEILKSRHQKPNAKRDAVETSLRDLGSSGLAIAGLPGASL</sequence>
<dbReference type="EMBL" id="CAJMWS010000329">
    <property type="protein sequence ID" value="CAE6432661.1"/>
    <property type="molecule type" value="Genomic_DNA"/>
</dbReference>
<organism evidence="1 2">
    <name type="scientific">Rhizoctonia solani</name>
    <dbReference type="NCBI Taxonomy" id="456999"/>
    <lineage>
        <taxon>Eukaryota</taxon>
        <taxon>Fungi</taxon>
        <taxon>Dikarya</taxon>
        <taxon>Basidiomycota</taxon>
        <taxon>Agaricomycotina</taxon>
        <taxon>Agaricomycetes</taxon>
        <taxon>Cantharellales</taxon>
        <taxon>Ceratobasidiaceae</taxon>
        <taxon>Rhizoctonia</taxon>
    </lineage>
</organism>